<dbReference type="AlphaFoldDB" id="A0A1W2HBH7"/>
<dbReference type="SUPFAM" id="SSF69318">
    <property type="entry name" value="Integrin alpha N-terminal domain"/>
    <property type="match status" value="1"/>
</dbReference>
<feature type="domain" description="Cytochrome c" evidence="5">
    <location>
        <begin position="38"/>
        <end position="125"/>
    </location>
</feature>
<dbReference type="Proteomes" id="UP000192333">
    <property type="component" value="Chromosome I"/>
</dbReference>
<dbReference type="PROSITE" id="PS51007">
    <property type="entry name" value="CYTC"/>
    <property type="match status" value="1"/>
</dbReference>
<dbReference type="InterPro" id="IPR009056">
    <property type="entry name" value="Cyt_c-like_dom"/>
</dbReference>
<dbReference type="GO" id="GO:0046872">
    <property type="term" value="F:metal ion binding"/>
    <property type="evidence" value="ECO:0007669"/>
    <property type="project" value="UniProtKB-KW"/>
</dbReference>
<dbReference type="EMBL" id="LT838813">
    <property type="protein sequence ID" value="SMD46225.1"/>
    <property type="molecule type" value="Genomic_DNA"/>
</dbReference>
<dbReference type="PANTHER" id="PTHR44103">
    <property type="entry name" value="PROPROTEIN CONVERTASE P"/>
    <property type="match status" value="1"/>
</dbReference>
<evidence type="ECO:0000256" key="1">
    <source>
        <dbReference type="ARBA" id="ARBA00022723"/>
    </source>
</evidence>
<name>A0A1W2HBH7_9BACT</name>
<gene>
    <name evidence="6" type="ORF">SAMN00777080_4906</name>
</gene>
<organism evidence="6 7">
    <name type="scientific">Aquiflexum balticum DSM 16537</name>
    <dbReference type="NCBI Taxonomy" id="758820"/>
    <lineage>
        <taxon>Bacteria</taxon>
        <taxon>Pseudomonadati</taxon>
        <taxon>Bacteroidota</taxon>
        <taxon>Cytophagia</taxon>
        <taxon>Cytophagales</taxon>
        <taxon>Cyclobacteriaceae</taxon>
        <taxon>Aquiflexum</taxon>
    </lineage>
</organism>
<keyword evidence="1 4" id="KW-0479">Metal-binding</keyword>
<evidence type="ECO:0000256" key="3">
    <source>
        <dbReference type="ARBA" id="ARBA00023004"/>
    </source>
</evidence>
<evidence type="ECO:0000259" key="5">
    <source>
        <dbReference type="PROSITE" id="PS51007"/>
    </source>
</evidence>
<protein>
    <submittedName>
        <fullName evidence="6">Repeat domain-containing protein</fullName>
    </submittedName>
</protein>
<accession>A0A1W2HBH7</accession>
<reference evidence="7" key="1">
    <citation type="submission" date="2017-04" db="EMBL/GenBank/DDBJ databases">
        <authorList>
            <person name="Varghese N."/>
            <person name="Submissions S."/>
        </authorList>
    </citation>
    <scope>NUCLEOTIDE SEQUENCE [LARGE SCALE GENOMIC DNA]</scope>
    <source>
        <strain evidence="7">DSM 16537</strain>
    </source>
</reference>
<keyword evidence="3 4" id="KW-0408">Iron</keyword>
<keyword evidence="4" id="KW-0349">Heme</keyword>
<dbReference type="InterPro" id="IPR028994">
    <property type="entry name" value="Integrin_alpha_N"/>
</dbReference>
<dbReference type="Gene3D" id="2.130.10.130">
    <property type="entry name" value="Integrin alpha, N-terminal"/>
    <property type="match status" value="1"/>
</dbReference>
<dbReference type="GO" id="GO:0009055">
    <property type="term" value="F:electron transfer activity"/>
    <property type="evidence" value="ECO:0007669"/>
    <property type="project" value="InterPro"/>
</dbReference>
<evidence type="ECO:0000313" key="6">
    <source>
        <dbReference type="EMBL" id="SMD46225.1"/>
    </source>
</evidence>
<evidence type="ECO:0000256" key="2">
    <source>
        <dbReference type="ARBA" id="ARBA00022729"/>
    </source>
</evidence>
<evidence type="ECO:0000256" key="4">
    <source>
        <dbReference type="PROSITE-ProRule" id="PRU00433"/>
    </source>
</evidence>
<dbReference type="STRING" id="758820.SAMN00777080_4906"/>
<dbReference type="InterPro" id="IPR013517">
    <property type="entry name" value="FG-GAP"/>
</dbReference>
<evidence type="ECO:0000313" key="7">
    <source>
        <dbReference type="Proteomes" id="UP000192333"/>
    </source>
</evidence>
<dbReference type="Pfam" id="PF13517">
    <property type="entry name" value="FG-GAP_3"/>
    <property type="match status" value="2"/>
</dbReference>
<dbReference type="GO" id="GO:0020037">
    <property type="term" value="F:heme binding"/>
    <property type="evidence" value="ECO:0007669"/>
    <property type="project" value="InterPro"/>
</dbReference>
<proteinExistence type="predicted"/>
<dbReference type="PANTHER" id="PTHR44103:SF1">
    <property type="entry name" value="PROPROTEIN CONVERTASE P"/>
    <property type="match status" value="1"/>
</dbReference>
<sequence length="515" mass="58175">MYNFGVNVFIILFIFSCSEKSKNNKEDFEILEGLRNQSLELSGKELSEMYCGACHLNPPPSLLDKNTWKTSVLPDMRRRMGLITEDDFGVAFGADADAPPGVYATQSYIKQKDWDLIEAYYLDQAPENLPAIPKDPDLDSDNSDLFKISVPENPNKRANLTTLLKWHKKEGLLYLGDRANRLFRFSGSDLKVLDSIKISSPPSDIRFRMGGGFDLLTMGVMDPSNYSLGKYSIFEAFSQEAFVVKKDSLTRPVHFAFADLNQDNEEDVILSNFGHHVGNFSWLENSPTGFQANLINNRPGARKSIVSDINNDGLSDLIVLMTQAKEGVYAYINQDNGKFKEENWLSFHPVFGSSDFDFVDVDADGYRDIVLVNGDNADLSPILKPYHGLRIFLNDGDYSFKESYFYPIHGATALLVEDFDQNGNPDVAVISYFPDTNNQPLQNFLFFRQMDKMTFKTFSFPELGNWSYLTMEKGDINGDGKMDIILGGFDFKTLYAKTPGNWVPFVVLENKIAIE</sequence>
<keyword evidence="2" id="KW-0732">Signal</keyword>
<keyword evidence="7" id="KW-1185">Reference proteome</keyword>